<dbReference type="InterPro" id="IPR001660">
    <property type="entry name" value="SAM"/>
</dbReference>
<evidence type="ECO:0000259" key="5">
    <source>
        <dbReference type="PROSITE" id="PS50105"/>
    </source>
</evidence>
<protein>
    <submittedName>
        <fullName evidence="6">PTPRF interacting protein binding protein</fullName>
    </submittedName>
</protein>
<evidence type="ECO:0000256" key="2">
    <source>
        <dbReference type="ARBA" id="ARBA00023054"/>
    </source>
</evidence>
<evidence type="ECO:0000256" key="1">
    <source>
        <dbReference type="ARBA" id="ARBA00022737"/>
    </source>
</evidence>
<feature type="region of interest" description="Disordered" evidence="3">
    <location>
        <begin position="51"/>
        <end position="84"/>
    </location>
</feature>
<feature type="region of interest" description="Disordered" evidence="3">
    <location>
        <begin position="487"/>
        <end position="516"/>
    </location>
</feature>
<evidence type="ECO:0000313" key="7">
    <source>
        <dbReference type="Proteomes" id="UP001626550"/>
    </source>
</evidence>
<organism evidence="6 7">
    <name type="scientific">Cichlidogyrus casuarinus</name>
    <dbReference type="NCBI Taxonomy" id="1844966"/>
    <lineage>
        <taxon>Eukaryota</taxon>
        <taxon>Metazoa</taxon>
        <taxon>Spiralia</taxon>
        <taxon>Lophotrochozoa</taxon>
        <taxon>Platyhelminthes</taxon>
        <taxon>Monogenea</taxon>
        <taxon>Monopisthocotylea</taxon>
        <taxon>Dactylogyridea</taxon>
        <taxon>Ancyrocephalidae</taxon>
        <taxon>Cichlidogyrus</taxon>
    </lineage>
</organism>
<dbReference type="SUPFAM" id="SSF47769">
    <property type="entry name" value="SAM/Pointed domain"/>
    <property type="match status" value="2"/>
</dbReference>
<dbReference type="InterPro" id="IPR029515">
    <property type="entry name" value="Liprin"/>
</dbReference>
<accession>A0ABD2QJ33</accession>
<feature type="signal peptide" evidence="4">
    <location>
        <begin position="1"/>
        <end position="25"/>
    </location>
</feature>
<dbReference type="Gene3D" id="1.10.150.50">
    <property type="entry name" value="Transcription Factor, Ets-1"/>
    <property type="match status" value="3"/>
</dbReference>
<dbReference type="SMART" id="SM00454">
    <property type="entry name" value="SAM"/>
    <property type="match status" value="3"/>
</dbReference>
<dbReference type="Proteomes" id="UP001626550">
    <property type="component" value="Unassembled WGS sequence"/>
</dbReference>
<proteinExistence type="predicted"/>
<dbReference type="EMBL" id="JBJKFK010000129">
    <property type="protein sequence ID" value="KAL3319519.1"/>
    <property type="molecule type" value="Genomic_DNA"/>
</dbReference>
<reference evidence="6 7" key="1">
    <citation type="submission" date="2024-11" db="EMBL/GenBank/DDBJ databases">
        <title>Adaptive evolution of stress response genes in parasites aligns with host niche diversity.</title>
        <authorList>
            <person name="Hahn C."/>
            <person name="Resl P."/>
        </authorList>
    </citation>
    <scope>NUCLEOTIDE SEQUENCE [LARGE SCALE GENOMIC DNA]</scope>
    <source>
        <strain evidence="6">EGGRZ-B1_66</strain>
        <tissue evidence="6">Body</tissue>
    </source>
</reference>
<keyword evidence="7" id="KW-1185">Reference proteome</keyword>
<feature type="region of interest" description="Disordered" evidence="3">
    <location>
        <begin position="119"/>
        <end position="190"/>
    </location>
</feature>
<dbReference type="PANTHER" id="PTHR12587">
    <property type="entry name" value="LAR INTERACTING PROTEIN LIP -RELATED PROTEIN"/>
    <property type="match status" value="1"/>
</dbReference>
<evidence type="ECO:0000256" key="3">
    <source>
        <dbReference type="SAM" id="MobiDB-lite"/>
    </source>
</evidence>
<feature type="compositionally biased region" description="Polar residues" evidence="3">
    <location>
        <begin position="120"/>
        <end position="173"/>
    </location>
</feature>
<comment type="caution">
    <text evidence="6">The sequence shown here is derived from an EMBL/GenBank/DDBJ whole genome shotgun (WGS) entry which is preliminary data.</text>
</comment>
<sequence length="796" mass="88932">MLANCEAKFTCCWLGLLITIYPADFHAFSEQGSPFNGTGYQHIYTSQMRNSPLSVPRSELQRLHQLPSPRQKISSPTPSPVFSTYANQSKSISMSELTNQPLTEQPPNTVALIEQRRLPPSSSISGIDNNQRPPLTPQINGRVSRSLSPPSHYDQSLNTPPISPPNLNGSRADTANRAWVGNGSDSGSSKGYLNEANRACSDPYATLTSKHSSTGCKSYSLEQLTPILEKRLLLNDTCDSVRSQSSELLVVPDEETPKATRKEFQRPSRILSANATTDLKRQIAKNRSFRNLPASKQSRSLNRFEDCDTLRMSSKNSSRISDFADWNRDVVSAWLYEIGLGFCVIHARKWVHTGRDLINASRRDLEKDLGLKNPIYLKKLVSHLRRRTSLPVIALEALGIANMNPIPPTRNFSVFTWLEDLGLSLYRSIFDRALIDAYTLDTLSLDDVVTGMQITSELHVLSLRRGVQVLRWIQFDLNKLCRRPTLPRKSRSVRDSSEEEDLHDSGEEDMLDIDVLPSDGNNNVPIVAMSCTTKSRSLQKKSGSMEPPGKHSHLNGFTYGETEKIRRDETRRSGTVGYKGMSLEPLENATPYSASSSSGASSSGGGPSVTSGGNFAPQEICLWSHHRIVAWLESIEFAEYVAELRGSGLHGALFILEDRFDHESLAKVLHIPQSKSLLRRYLKEKFIELVGPEVWARKVTSQSTPDVYPITPQNKMKLYKKRPFLGSIRKKRSSEPSEEDLLCPVDINTWNPEIFDPEAAKIPSKMALDSIKVVIAPLYFFRLDIALSQNIGSSKK</sequence>
<dbReference type="Pfam" id="PF00536">
    <property type="entry name" value="SAM_1"/>
    <property type="match status" value="2"/>
</dbReference>
<dbReference type="PANTHER" id="PTHR12587:SF14">
    <property type="entry name" value="AT31531P"/>
    <property type="match status" value="1"/>
</dbReference>
<gene>
    <name evidence="6" type="primary">PPFIBP1</name>
    <name evidence="6" type="ORF">Ciccas_001816</name>
</gene>
<keyword evidence="1" id="KW-0677">Repeat</keyword>
<evidence type="ECO:0000313" key="6">
    <source>
        <dbReference type="EMBL" id="KAL3319519.1"/>
    </source>
</evidence>
<feature type="compositionally biased region" description="Basic and acidic residues" evidence="3">
    <location>
        <begin position="561"/>
        <end position="572"/>
    </location>
</feature>
<evidence type="ECO:0000256" key="4">
    <source>
        <dbReference type="SAM" id="SignalP"/>
    </source>
</evidence>
<feature type="domain" description="SAM" evidence="5">
    <location>
        <begin position="413"/>
        <end position="473"/>
    </location>
</feature>
<dbReference type="InterPro" id="IPR013761">
    <property type="entry name" value="SAM/pointed_sf"/>
</dbReference>
<feature type="compositionally biased region" description="Polar residues" evidence="3">
    <location>
        <begin position="71"/>
        <end position="84"/>
    </location>
</feature>
<dbReference type="PROSITE" id="PS50105">
    <property type="entry name" value="SAM_DOMAIN"/>
    <property type="match status" value="1"/>
</dbReference>
<feature type="compositionally biased region" description="Acidic residues" evidence="3">
    <location>
        <begin position="497"/>
        <end position="512"/>
    </location>
</feature>
<keyword evidence="4" id="KW-0732">Signal</keyword>
<feature type="region of interest" description="Disordered" evidence="3">
    <location>
        <begin position="535"/>
        <end position="610"/>
    </location>
</feature>
<keyword evidence="2" id="KW-0175">Coiled coil</keyword>
<dbReference type="Pfam" id="PF07647">
    <property type="entry name" value="SAM_2"/>
    <property type="match status" value="1"/>
</dbReference>
<feature type="chain" id="PRO_5044865312" evidence="4">
    <location>
        <begin position="26"/>
        <end position="796"/>
    </location>
</feature>
<name>A0ABD2QJ33_9PLAT</name>
<dbReference type="AlphaFoldDB" id="A0ABD2QJ33"/>